<comment type="caution">
    <text evidence="2">The sequence shown here is derived from an EMBL/GenBank/DDBJ whole genome shotgun (WGS) entry which is preliminary data.</text>
</comment>
<protein>
    <submittedName>
        <fullName evidence="2">Nuclear transport factor 2 family protein</fullName>
    </submittedName>
</protein>
<evidence type="ECO:0000259" key="1">
    <source>
        <dbReference type="Pfam" id="PF13577"/>
    </source>
</evidence>
<proteinExistence type="predicted"/>
<dbReference type="EMBL" id="JANDBD010000001">
    <property type="protein sequence ID" value="MCP9270711.1"/>
    <property type="molecule type" value="Genomic_DNA"/>
</dbReference>
<dbReference type="InterPro" id="IPR032710">
    <property type="entry name" value="NTF2-like_dom_sf"/>
</dbReference>
<name>A0ABT1LUY1_9MYCO</name>
<dbReference type="Proteomes" id="UP001651690">
    <property type="component" value="Unassembled WGS sequence"/>
</dbReference>
<evidence type="ECO:0000313" key="2">
    <source>
        <dbReference type="EMBL" id="MCP9270711.1"/>
    </source>
</evidence>
<keyword evidence="3" id="KW-1185">Reference proteome</keyword>
<dbReference type="RefSeq" id="WP_255057682.1">
    <property type="nucleotide sequence ID" value="NZ_JANDBD010000001.1"/>
</dbReference>
<gene>
    <name evidence="2" type="ORF">NM203_00775</name>
</gene>
<accession>A0ABT1LUY1</accession>
<dbReference type="Gene3D" id="3.10.450.50">
    <property type="match status" value="1"/>
</dbReference>
<sequence length="153" mass="16547">MSQAGSPSDLRVGVTALLNAYQYLADTGRVDRLAQLFAPDGVLEIGAETFTGPTEVLGLFTRASGQFVEADFLPARHHLSSIHVEPQADGTAKTYACFQFIGTRGLDHWGTYRDVVVPTENGDGWRFQRRRVITEGFAPGSRLAPEAPPPSGT</sequence>
<dbReference type="InterPro" id="IPR037401">
    <property type="entry name" value="SnoaL-like"/>
</dbReference>
<dbReference type="SUPFAM" id="SSF54427">
    <property type="entry name" value="NTF2-like"/>
    <property type="match status" value="1"/>
</dbReference>
<organism evidence="2 3">
    <name type="scientific">Mycolicibacterium arenosum</name>
    <dbReference type="NCBI Taxonomy" id="2952157"/>
    <lineage>
        <taxon>Bacteria</taxon>
        <taxon>Bacillati</taxon>
        <taxon>Actinomycetota</taxon>
        <taxon>Actinomycetes</taxon>
        <taxon>Mycobacteriales</taxon>
        <taxon>Mycobacteriaceae</taxon>
        <taxon>Mycolicibacterium</taxon>
    </lineage>
</organism>
<dbReference type="Pfam" id="PF13577">
    <property type="entry name" value="SnoaL_4"/>
    <property type="match status" value="1"/>
</dbReference>
<reference evidence="2 3" key="1">
    <citation type="submission" date="2022-06" db="EMBL/GenBank/DDBJ databases">
        <title>Mycolicibacterium sp. CAU 1645 isolated from seawater.</title>
        <authorList>
            <person name="Kim W."/>
        </authorList>
    </citation>
    <scope>NUCLEOTIDE SEQUENCE [LARGE SCALE GENOMIC DNA]</scope>
    <source>
        <strain evidence="2 3">CAU 1645</strain>
    </source>
</reference>
<evidence type="ECO:0000313" key="3">
    <source>
        <dbReference type="Proteomes" id="UP001651690"/>
    </source>
</evidence>
<feature type="domain" description="SnoaL-like" evidence="1">
    <location>
        <begin position="11"/>
        <end position="131"/>
    </location>
</feature>